<dbReference type="AlphaFoldDB" id="A0A382K7V3"/>
<dbReference type="EMBL" id="UINC01079232">
    <property type="protein sequence ID" value="SVC21034.1"/>
    <property type="molecule type" value="Genomic_DNA"/>
</dbReference>
<organism evidence="2">
    <name type="scientific">marine metagenome</name>
    <dbReference type="NCBI Taxonomy" id="408172"/>
    <lineage>
        <taxon>unclassified sequences</taxon>
        <taxon>metagenomes</taxon>
        <taxon>ecological metagenomes</taxon>
    </lineage>
</organism>
<gene>
    <name evidence="2" type="ORF">METZ01_LOCUS273888</name>
</gene>
<feature type="non-terminal residue" evidence="2">
    <location>
        <position position="1"/>
    </location>
</feature>
<evidence type="ECO:0000313" key="2">
    <source>
        <dbReference type="EMBL" id="SVC21034.1"/>
    </source>
</evidence>
<feature type="region of interest" description="Disordered" evidence="1">
    <location>
        <begin position="1"/>
        <end position="41"/>
    </location>
</feature>
<protein>
    <submittedName>
        <fullName evidence="2">Uncharacterized protein</fullName>
    </submittedName>
</protein>
<sequence length="41" mass="4851">RRQPEVQPGLPVSLHLHPRRPYGSGRQTHSRWQLREDQVPV</sequence>
<accession>A0A382K7V3</accession>
<reference evidence="2" key="1">
    <citation type="submission" date="2018-05" db="EMBL/GenBank/DDBJ databases">
        <authorList>
            <person name="Lanie J.A."/>
            <person name="Ng W.-L."/>
            <person name="Kazmierczak K.M."/>
            <person name="Andrzejewski T.M."/>
            <person name="Davidsen T.M."/>
            <person name="Wayne K.J."/>
            <person name="Tettelin H."/>
            <person name="Glass J.I."/>
            <person name="Rusch D."/>
            <person name="Podicherti R."/>
            <person name="Tsui H.-C.T."/>
            <person name="Winkler M.E."/>
        </authorList>
    </citation>
    <scope>NUCLEOTIDE SEQUENCE</scope>
</reference>
<evidence type="ECO:0000256" key="1">
    <source>
        <dbReference type="SAM" id="MobiDB-lite"/>
    </source>
</evidence>
<feature type="non-terminal residue" evidence="2">
    <location>
        <position position="41"/>
    </location>
</feature>
<name>A0A382K7V3_9ZZZZ</name>
<proteinExistence type="predicted"/>